<dbReference type="OrthoDB" id="514943at2"/>
<evidence type="ECO:0000256" key="1">
    <source>
        <dbReference type="SAM" id="SignalP"/>
    </source>
</evidence>
<name>B4VUA2_9CYAN</name>
<dbReference type="HOGENOM" id="CLU_1893807_0_0_3"/>
<organism evidence="2 3">
    <name type="scientific">Coleofasciculus chthonoplastes PCC 7420</name>
    <dbReference type="NCBI Taxonomy" id="118168"/>
    <lineage>
        <taxon>Bacteria</taxon>
        <taxon>Bacillati</taxon>
        <taxon>Cyanobacteriota</taxon>
        <taxon>Cyanophyceae</taxon>
        <taxon>Coleofasciculales</taxon>
        <taxon>Coleofasciculaceae</taxon>
        <taxon>Coleofasciculus</taxon>
    </lineage>
</organism>
<protein>
    <submittedName>
        <fullName evidence="2">Uncharacterized protein</fullName>
    </submittedName>
</protein>
<dbReference type="RefSeq" id="WP_006102141.1">
    <property type="nucleotide sequence ID" value="NZ_DS989853.1"/>
</dbReference>
<proteinExistence type="predicted"/>
<reference evidence="2 3" key="1">
    <citation type="submission" date="2008-07" db="EMBL/GenBank/DDBJ databases">
        <authorList>
            <person name="Tandeau de Marsac N."/>
            <person name="Ferriera S."/>
            <person name="Johnson J."/>
            <person name="Kravitz S."/>
            <person name="Beeson K."/>
            <person name="Sutton G."/>
            <person name="Rogers Y.-H."/>
            <person name="Friedman R."/>
            <person name="Frazier M."/>
            <person name="Venter J.C."/>
        </authorList>
    </citation>
    <scope>NUCLEOTIDE SEQUENCE [LARGE SCALE GENOMIC DNA]</scope>
    <source>
        <strain evidence="2 3">PCC 7420</strain>
    </source>
</reference>
<dbReference type="eggNOG" id="ENOG5030MDA">
    <property type="taxonomic scope" value="Bacteria"/>
</dbReference>
<feature type="signal peptide" evidence="1">
    <location>
        <begin position="1"/>
        <end position="24"/>
    </location>
</feature>
<evidence type="ECO:0000313" key="2">
    <source>
        <dbReference type="EMBL" id="EDX74298.1"/>
    </source>
</evidence>
<evidence type="ECO:0000313" key="3">
    <source>
        <dbReference type="Proteomes" id="UP000003835"/>
    </source>
</evidence>
<keyword evidence="1" id="KW-0732">Signal</keyword>
<gene>
    <name evidence="2" type="ORF">MC7420_3822</name>
</gene>
<accession>B4VUA2</accession>
<dbReference type="EMBL" id="DS989853">
    <property type="protein sequence ID" value="EDX74298.1"/>
    <property type="molecule type" value="Genomic_DNA"/>
</dbReference>
<sequence length="127" mass="13867">MRYKNLTAIGIIAAMFGLANPVSAQSPVTTKADDVTLSGESLMGIEQRNLGDDFDQFFLDDPALAWRGTGGSQINFNNQAGTDFQLIDDVEISVNEPLSPPISPINFRRHENLSSGLDRVEVQVELD</sequence>
<keyword evidence="3" id="KW-1185">Reference proteome</keyword>
<feature type="chain" id="PRO_5002827629" evidence="1">
    <location>
        <begin position="25"/>
        <end position="127"/>
    </location>
</feature>
<dbReference type="Proteomes" id="UP000003835">
    <property type="component" value="Unassembled WGS sequence"/>
</dbReference>
<dbReference type="AlphaFoldDB" id="B4VUA2"/>